<evidence type="ECO:0000256" key="5">
    <source>
        <dbReference type="ARBA" id="ARBA00022741"/>
    </source>
</evidence>
<evidence type="ECO:0000256" key="7">
    <source>
        <dbReference type="ARBA" id="ARBA00022840"/>
    </source>
</evidence>
<feature type="compositionally biased region" description="Low complexity" evidence="11">
    <location>
        <begin position="1025"/>
        <end position="1035"/>
    </location>
</feature>
<dbReference type="InterPro" id="IPR050629">
    <property type="entry name" value="STE20/SPS1-PAK"/>
</dbReference>
<feature type="region of interest" description="Disordered" evidence="11">
    <location>
        <begin position="1270"/>
        <end position="1290"/>
    </location>
</feature>
<dbReference type="PROSITE" id="PS00107">
    <property type="entry name" value="PROTEIN_KINASE_ATP"/>
    <property type="match status" value="1"/>
</dbReference>
<feature type="compositionally biased region" description="Low complexity" evidence="11">
    <location>
        <begin position="8"/>
        <end position="21"/>
    </location>
</feature>
<evidence type="ECO:0000313" key="14">
    <source>
        <dbReference type="Proteomes" id="UP000288859"/>
    </source>
</evidence>
<evidence type="ECO:0000256" key="8">
    <source>
        <dbReference type="ARBA" id="ARBA00047899"/>
    </source>
</evidence>
<dbReference type="InterPro" id="IPR017441">
    <property type="entry name" value="Protein_kinase_ATP_BS"/>
</dbReference>
<comment type="caution">
    <text evidence="13">The sequence shown here is derived from an EMBL/GenBank/DDBJ whole genome shotgun (WGS) entry which is preliminary data.</text>
</comment>
<keyword evidence="3" id="KW-0723">Serine/threonine-protein kinase</keyword>
<feature type="compositionally biased region" description="Basic and acidic residues" evidence="11">
    <location>
        <begin position="206"/>
        <end position="217"/>
    </location>
</feature>
<feature type="compositionally biased region" description="Polar residues" evidence="11">
    <location>
        <begin position="896"/>
        <end position="922"/>
    </location>
</feature>
<comment type="catalytic activity">
    <reaction evidence="8">
        <text>L-threonyl-[protein] + ATP = O-phospho-L-threonyl-[protein] + ADP + H(+)</text>
        <dbReference type="Rhea" id="RHEA:46608"/>
        <dbReference type="Rhea" id="RHEA-COMP:11060"/>
        <dbReference type="Rhea" id="RHEA-COMP:11605"/>
        <dbReference type="ChEBI" id="CHEBI:15378"/>
        <dbReference type="ChEBI" id="CHEBI:30013"/>
        <dbReference type="ChEBI" id="CHEBI:30616"/>
        <dbReference type="ChEBI" id="CHEBI:61977"/>
        <dbReference type="ChEBI" id="CHEBI:456216"/>
        <dbReference type="EC" id="2.7.11.1"/>
    </reaction>
</comment>
<dbReference type="InterPro" id="IPR000719">
    <property type="entry name" value="Prot_kinase_dom"/>
</dbReference>
<feature type="region of interest" description="Disordered" evidence="11">
    <location>
        <begin position="146"/>
        <end position="240"/>
    </location>
</feature>
<feature type="compositionally biased region" description="Polar residues" evidence="11">
    <location>
        <begin position="1036"/>
        <end position="1054"/>
    </location>
</feature>
<feature type="region of interest" description="Disordered" evidence="11">
    <location>
        <begin position="1"/>
        <end position="99"/>
    </location>
</feature>
<feature type="compositionally biased region" description="Polar residues" evidence="11">
    <location>
        <begin position="32"/>
        <end position="55"/>
    </location>
</feature>
<evidence type="ECO:0000256" key="1">
    <source>
        <dbReference type="ARBA" id="ARBA00008874"/>
    </source>
</evidence>
<evidence type="ECO:0000256" key="2">
    <source>
        <dbReference type="ARBA" id="ARBA00012513"/>
    </source>
</evidence>
<protein>
    <recommendedName>
        <fullName evidence="2">non-specific serine/threonine protein kinase</fullName>
        <ecNumber evidence="2">2.7.11.1</ecNumber>
    </recommendedName>
</protein>
<dbReference type="VEuPathDB" id="FungiDB:PV10_06658"/>
<feature type="region of interest" description="Disordered" evidence="11">
    <location>
        <begin position="1014"/>
        <end position="1065"/>
    </location>
</feature>
<feature type="region of interest" description="Disordered" evidence="11">
    <location>
        <begin position="750"/>
        <end position="771"/>
    </location>
</feature>
<feature type="binding site" evidence="10">
    <location>
        <position position="430"/>
    </location>
    <ligand>
        <name>ATP</name>
        <dbReference type="ChEBI" id="CHEBI:30616"/>
    </ligand>
</feature>
<proteinExistence type="inferred from homology"/>
<comment type="similarity">
    <text evidence="1">Belongs to the protein kinase superfamily. STE Ser/Thr protein kinase family. STE20 subfamily.</text>
</comment>
<evidence type="ECO:0000256" key="6">
    <source>
        <dbReference type="ARBA" id="ARBA00022777"/>
    </source>
</evidence>
<gene>
    <name evidence="13" type="ORF">B0A52_05829</name>
</gene>
<dbReference type="SMART" id="SM00220">
    <property type="entry name" value="S_TKc"/>
    <property type="match status" value="1"/>
</dbReference>
<evidence type="ECO:0000256" key="3">
    <source>
        <dbReference type="ARBA" id="ARBA00022527"/>
    </source>
</evidence>
<feature type="compositionally biased region" description="Basic and acidic residues" evidence="11">
    <location>
        <begin position="884"/>
        <end position="894"/>
    </location>
</feature>
<feature type="region of interest" description="Disordered" evidence="11">
    <location>
        <begin position="1091"/>
        <end position="1233"/>
    </location>
</feature>
<keyword evidence="4" id="KW-0808">Transferase</keyword>
<accession>A0A438N3S7</accession>
<evidence type="ECO:0000256" key="9">
    <source>
        <dbReference type="ARBA" id="ARBA00048679"/>
    </source>
</evidence>
<dbReference type="Gene3D" id="1.10.510.10">
    <property type="entry name" value="Transferase(Phosphotransferase) domain 1"/>
    <property type="match status" value="1"/>
</dbReference>
<evidence type="ECO:0000256" key="11">
    <source>
        <dbReference type="SAM" id="MobiDB-lite"/>
    </source>
</evidence>
<feature type="compositionally biased region" description="Basic and acidic residues" evidence="11">
    <location>
        <begin position="339"/>
        <end position="348"/>
    </location>
</feature>
<dbReference type="Pfam" id="PF00069">
    <property type="entry name" value="Pkinase"/>
    <property type="match status" value="1"/>
</dbReference>
<feature type="region of interest" description="Disordered" evidence="11">
    <location>
        <begin position="276"/>
        <end position="307"/>
    </location>
</feature>
<evidence type="ECO:0000256" key="4">
    <source>
        <dbReference type="ARBA" id="ARBA00022679"/>
    </source>
</evidence>
<keyword evidence="7 10" id="KW-0067">ATP-binding</keyword>
<dbReference type="OrthoDB" id="248923at2759"/>
<name>A0A438N3S7_EXOME</name>
<dbReference type="SUPFAM" id="SSF56112">
    <property type="entry name" value="Protein kinase-like (PK-like)"/>
    <property type="match status" value="1"/>
</dbReference>
<dbReference type="GO" id="GO:0004674">
    <property type="term" value="F:protein serine/threonine kinase activity"/>
    <property type="evidence" value="ECO:0007669"/>
    <property type="project" value="UniProtKB-KW"/>
</dbReference>
<dbReference type="GO" id="GO:0005737">
    <property type="term" value="C:cytoplasm"/>
    <property type="evidence" value="ECO:0007669"/>
    <property type="project" value="TreeGrafter"/>
</dbReference>
<evidence type="ECO:0000313" key="13">
    <source>
        <dbReference type="EMBL" id="RVX70330.1"/>
    </source>
</evidence>
<feature type="domain" description="Protein kinase" evidence="12">
    <location>
        <begin position="401"/>
        <end position="670"/>
    </location>
</feature>
<reference evidence="13 14" key="1">
    <citation type="submission" date="2017-03" db="EMBL/GenBank/DDBJ databases">
        <title>Genomes of endolithic fungi from Antarctica.</title>
        <authorList>
            <person name="Coleine C."/>
            <person name="Masonjones S."/>
            <person name="Stajich J.E."/>
        </authorList>
    </citation>
    <scope>NUCLEOTIDE SEQUENCE [LARGE SCALE GENOMIC DNA]</scope>
    <source>
        <strain evidence="13 14">CCFEE 6314</strain>
    </source>
</reference>
<feature type="region of interest" description="Disordered" evidence="11">
    <location>
        <begin position="884"/>
        <end position="926"/>
    </location>
</feature>
<feature type="compositionally biased region" description="Polar residues" evidence="11">
    <location>
        <begin position="173"/>
        <end position="183"/>
    </location>
</feature>
<dbReference type="InterPro" id="IPR011009">
    <property type="entry name" value="Kinase-like_dom_sf"/>
</dbReference>
<feature type="compositionally biased region" description="Polar residues" evidence="11">
    <location>
        <begin position="84"/>
        <end position="96"/>
    </location>
</feature>
<dbReference type="Proteomes" id="UP000288859">
    <property type="component" value="Unassembled WGS sequence"/>
</dbReference>
<sequence>MSPHDQGQSLVSTSASSQSDASNHDGDINARSAASLQKQTQFLTQSSQNTGTQSPGLVLRNPGQSPFFGGSRQIYHSPKPTLPNAPSTNFLSTSQRSHSDAFHTNLVPLKNPHDTPVALPSQRANWATRSLSSLALTSDRHDHSSPLFPTFTDNDSNLQVPRNRSVTGLPHHNISQIGRSSRPVSPFLPSQKRPDIRHPPPPKRVLRSDHSWREHQSPTRPTAQGPPAVPNRSPLRDLLPRHLPTSFKKSRIASTQEQALWEKFSPRPLRIRRDRQISTSPNDTQEVGRKTLGEYPHVPRSGKLNTSEHDLDEGLEVFAHRRRTLEILESSSVSNNPELHSRSLSRNEKHQRRSGFMMNSLHPDSAAALTAHRREAIRLAEAQQRVVSEKCKRSKQPEPDYTFEELIGKGSFGRVYKGRQLSSNKVVAIKVLDIDDADFRSYGDQKDEQIKDFNREIRILRQAQDSGAENLNPMIEAMAVHSQLWLICEHCPGGSVKTLMRATNDRLSEKFTVVVARELAKALRGLHEAGIMHRDVKAANVLIHQEGRLQLCDFGVATVLDTRTDKRRTFIGTLHWMPPELWTENPEYSDEVDVWEYGCTLYECAVGRPPNSDLRERQQLRTRMRRLKESIRLPDNEPFSDGIRSLVSYALSPDVASRPSMKDILEHEFLKGTEETHPTGSLTELVQSYYAWLFSGGQRVSLFMPGGAAAAATEDPDTNIEEIDEWNFGITQDFERRVSAILEIPDFTVASPDEGEATPKGSVRATGFSPPMTQAQKANFEARVKRGADLSNLFDQSKPAYEYKTKTDFVPVPEQRRISDLPFRAMAEDRPSSIASNVIDLGDFDEADYAVVPTPRTDDKIQTTYAAPPARGETIRLADAATLREKRANSKGPRDPQNQSLTARRTSSSEAIPRTTSTQDFAASQDEWTVKKKAPELQEPAEIVSSRPGHATMDWSFASAMSEATVSSITSSDEPKPAPVTTTTNDTSEPEDVPFEQRAKKHATMDWSFSSAMAEANTTEEEEQQQSQSRPSTSAGQTILNSSPPTNIIQDTSARPTPTRPTPLHRQITMPVTYDDFQNLDDAPFRRPSTAMSEAYSDISGASTDVDPFGLERSDDDHPGPATMEEDNGLEMNNYYSGRGRTLRGEVKGGSGEPYSPPSATTPVTASGPAPYTLGPPVRLDSEDRSRRQSSASRGVGATHTRNSSTVLSSTPSQSSQSGLATSTPPIIEVPDVQPPRLAALTAGATEETIEIDFQAMLKAFGETLGAAAGLVSSLEKRRERESDEWEDEE</sequence>
<feature type="compositionally biased region" description="Basic and acidic residues" evidence="11">
    <location>
        <begin position="1110"/>
        <end position="1119"/>
    </location>
</feature>
<comment type="catalytic activity">
    <reaction evidence="9">
        <text>L-seryl-[protein] + ATP = O-phospho-L-seryl-[protein] + ADP + H(+)</text>
        <dbReference type="Rhea" id="RHEA:17989"/>
        <dbReference type="Rhea" id="RHEA-COMP:9863"/>
        <dbReference type="Rhea" id="RHEA-COMP:11604"/>
        <dbReference type="ChEBI" id="CHEBI:15378"/>
        <dbReference type="ChEBI" id="CHEBI:29999"/>
        <dbReference type="ChEBI" id="CHEBI:30616"/>
        <dbReference type="ChEBI" id="CHEBI:83421"/>
        <dbReference type="ChEBI" id="CHEBI:456216"/>
        <dbReference type="EC" id="2.7.11.1"/>
    </reaction>
</comment>
<feature type="region of interest" description="Disordered" evidence="11">
    <location>
        <begin position="332"/>
        <end position="353"/>
    </location>
</feature>
<dbReference type="PANTHER" id="PTHR48012:SF10">
    <property type="entry name" value="FI20177P1"/>
    <property type="match status" value="1"/>
</dbReference>
<dbReference type="EC" id="2.7.11.1" evidence="2"/>
<keyword evidence="6" id="KW-0418">Kinase</keyword>
<dbReference type="PANTHER" id="PTHR48012">
    <property type="entry name" value="STERILE20-LIKE KINASE, ISOFORM B-RELATED"/>
    <property type="match status" value="1"/>
</dbReference>
<organism evidence="13 14">
    <name type="scientific">Exophiala mesophila</name>
    <name type="common">Black yeast-like fungus</name>
    <dbReference type="NCBI Taxonomy" id="212818"/>
    <lineage>
        <taxon>Eukaryota</taxon>
        <taxon>Fungi</taxon>
        <taxon>Dikarya</taxon>
        <taxon>Ascomycota</taxon>
        <taxon>Pezizomycotina</taxon>
        <taxon>Eurotiomycetes</taxon>
        <taxon>Chaetothyriomycetidae</taxon>
        <taxon>Chaetothyriales</taxon>
        <taxon>Herpotrichiellaceae</taxon>
        <taxon>Exophiala</taxon>
    </lineage>
</organism>
<feature type="compositionally biased region" description="Polar residues" evidence="11">
    <location>
        <begin position="151"/>
        <end position="166"/>
    </location>
</feature>
<evidence type="ECO:0000259" key="12">
    <source>
        <dbReference type="PROSITE" id="PS50011"/>
    </source>
</evidence>
<dbReference type="EMBL" id="NAJM01000023">
    <property type="protein sequence ID" value="RVX70330.1"/>
    <property type="molecule type" value="Genomic_DNA"/>
</dbReference>
<evidence type="ECO:0000256" key="10">
    <source>
        <dbReference type="PROSITE-ProRule" id="PRU10141"/>
    </source>
</evidence>
<feature type="region of interest" description="Disordered" evidence="11">
    <location>
        <begin position="966"/>
        <end position="1002"/>
    </location>
</feature>
<dbReference type="GO" id="GO:0005524">
    <property type="term" value="F:ATP binding"/>
    <property type="evidence" value="ECO:0007669"/>
    <property type="project" value="UniProtKB-UniRule"/>
</dbReference>
<feature type="compositionally biased region" description="Low complexity" evidence="11">
    <location>
        <begin position="1204"/>
        <end position="1218"/>
    </location>
</feature>
<keyword evidence="5 10" id="KW-0547">Nucleotide-binding</keyword>
<dbReference type="PROSITE" id="PS50011">
    <property type="entry name" value="PROTEIN_KINASE_DOM"/>
    <property type="match status" value="1"/>
</dbReference>
<dbReference type="PROSITE" id="PS00108">
    <property type="entry name" value="PROTEIN_KINASE_ST"/>
    <property type="match status" value="1"/>
</dbReference>
<dbReference type="InterPro" id="IPR008271">
    <property type="entry name" value="Ser/Thr_kinase_AS"/>
</dbReference>